<evidence type="ECO:0000313" key="3">
    <source>
        <dbReference type="Proteomes" id="UP000268014"/>
    </source>
</evidence>
<dbReference type="EMBL" id="UZAF01018408">
    <property type="protein sequence ID" value="VDO51415.1"/>
    <property type="molecule type" value="Genomic_DNA"/>
</dbReference>
<dbReference type="WBParaSite" id="HPLM_0001399901-mRNA-1">
    <property type="protein sequence ID" value="HPLM_0001399901-mRNA-1"/>
    <property type="gene ID" value="HPLM_0001399901"/>
</dbReference>
<reference evidence="4" key="1">
    <citation type="submission" date="2017-02" db="UniProtKB">
        <authorList>
            <consortium name="WormBaseParasite"/>
        </authorList>
    </citation>
    <scope>IDENTIFICATION</scope>
</reference>
<evidence type="ECO:0000256" key="1">
    <source>
        <dbReference type="SAM" id="SignalP"/>
    </source>
</evidence>
<proteinExistence type="predicted"/>
<protein>
    <submittedName>
        <fullName evidence="4">Lipoprotein</fullName>
    </submittedName>
</protein>
<evidence type="ECO:0000313" key="4">
    <source>
        <dbReference type="WBParaSite" id="HPLM_0001399901-mRNA-1"/>
    </source>
</evidence>
<reference evidence="2 3" key="2">
    <citation type="submission" date="2018-11" db="EMBL/GenBank/DDBJ databases">
        <authorList>
            <consortium name="Pathogen Informatics"/>
        </authorList>
    </citation>
    <scope>NUCLEOTIDE SEQUENCE [LARGE SCALE GENOMIC DNA]</scope>
    <source>
        <strain evidence="2 3">MHpl1</strain>
    </source>
</reference>
<feature type="signal peptide" evidence="1">
    <location>
        <begin position="1"/>
        <end position="18"/>
    </location>
</feature>
<dbReference type="AlphaFoldDB" id="A0A0N4WR95"/>
<dbReference type="PROSITE" id="PS51257">
    <property type="entry name" value="PROKAR_LIPOPROTEIN"/>
    <property type="match status" value="1"/>
</dbReference>
<keyword evidence="3" id="KW-1185">Reference proteome</keyword>
<gene>
    <name evidence="2" type="ORF">HPLM_LOCUS13991</name>
</gene>
<name>A0A0N4WR95_HAEPC</name>
<evidence type="ECO:0000313" key="2">
    <source>
        <dbReference type="EMBL" id="VDO51415.1"/>
    </source>
</evidence>
<keyword evidence="1" id="KW-0732">Signal</keyword>
<feature type="chain" id="PRO_5043123929" evidence="1">
    <location>
        <begin position="19"/>
        <end position="38"/>
    </location>
</feature>
<organism evidence="4">
    <name type="scientific">Haemonchus placei</name>
    <name type="common">Barber's pole worm</name>
    <dbReference type="NCBI Taxonomy" id="6290"/>
    <lineage>
        <taxon>Eukaryota</taxon>
        <taxon>Metazoa</taxon>
        <taxon>Ecdysozoa</taxon>
        <taxon>Nematoda</taxon>
        <taxon>Chromadorea</taxon>
        <taxon>Rhabditida</taxon>
        <taxon>Rhabditina</taxon>
        <taxon>Rhabditomorpha</taxon>
        <taxon>Strongyloidea</taxon>
        <taxon>Trichostrongylidae</taxon>
        <taxon>Haemonchus</taxon>
    </lineage>
</organism>
<sequence>MARAVAVLVLGLVVSCNAADNCYINDSGKDCFTRVWAM</sequence>
<dbReference type="Proteomes" id="UP000268014">
    <property type="component" value="Unassembled WGS sequence"/>
</dbReference>
<accession>A0A0N4WR95</accession>